<gene>
    <name evidence="2" type="ORF">EYZ11_001982</name>
</gene>
<evidence type="ECO:0008006" key="4">
    <source>
        <dbReference type="Google" id="ProtNLM"/>
    </source>
</evidence>
<evidence type="ECO:0000256" key="1">
    <source>
        <dbReference type="SAM" id="MobiDB-lite"/>
    </source>
</evidence>
<accession>A0A4S3JS23</accession>
<organism evidence="2 3">
    <name type="scientific">Aspergillus tanneri</name>
    <dbReference type="NCBI Taxonomy" id="1220188"/>
    <lineage>
        <taxon>Eukaryota</taxon>
        <taxon>Fungi</taxon>
        <taxon>Dikarya</taxon>
        <taxon>Ascomycota</taxon>
        <taxon>Pezizomycotina</taxon>
        <taxon>Eurotiomycetes</taxon>
        <taxon>Eurotiomycetidae</taxon>
        <taxon>Eurotiales</taxon>
        <taxon>Aspergillaceae</taxon>
        <taxon>Aspergillus</taxon>
        <taxon>Aspergillus subgen. Circumdati</taxon>
    </lineage>
</organism>
<reference evidence="2 3" key="1">
    <citation type="submission" date="2019-03" db="EMBL/GenBank/DDBJ databases">
        <title>The genome sequence of a newly discovered highly antifungal drug resistant Aspergillus species, Aspergillus tanneri NIH 1004.</title>
        <authorList>
            <person name="Mounaud S."/>
            <person name="Singh I."/>
            <person name="Joardar V."/>
            <person name="Pakala S."/>
            <person name="Pakala S."/>
            <person name="Venepally P."/>
            <person name="Hoover J."/>
            <person name="Nierman W."/>
            <person name="Chung J."/>
            <person name="Losada L."/>
        </authorList>
    </citation>
    <scope>NUCLEOTIDE SEQUENCE [LARGE SCALE GENOMIC DNA]</scope>
    <source>
        <strain evidence="2 3">NIH1004</strain>
    </source>
</reference>
<protein>
    <recommendedName>
        <fullName evidence="4">Cysteine-rich transmembrane CYSTM domain-containing protein</fullName>
    </recommendedName>
</protein>
<keyword evidence="3" id="KW-1185">Reference proteome</keyword>
<comment type="caution">
    <text evidence="2">The sequence shown here is derived from an EMBL/GenBank/DDBJ whole genome shotgun (WGS) entry which is preliminary data.</text>
</comment>
<dbReference type="VEuPathDB" id="FungiDB:EYZ11_001982"/>
<sequence>MSQQQYYAPQGQGYGPPPQGYPQQYGPPQGYYPPPGPPQGPPMSFAPQPPPTQKKSRGCLGAWDCDTVRGGDKR</sequence>
<name>A0A4S3JS23_9EURO</name>
<dbReference type="EMBL" id="SOSA01000041">
    <property type="protein sequence ID" value="THC98552.1"/>
    <property type="molecule type" value="Genomic_DNA"/>
</dbReference>
<dbReference type="Proteomes" id="UP000308092">
    <property type="component" value="Unassembled WGS sequence"/>
</dbReference>
<feature type="compositionally biased region" description="Low complexity" evidence="1">
    <location>
        <begin position="1"/>
        <end position="11"/>
    </location>
</feature>
<dbReference type="AlphaFoldDB" id="A0A4S3JS23"/>
<evidence type="ECO:0000313" key="2">
    <source>
        <dbReference type="EMBL" id="THC98552.1"/>
    </source>
</evidence>
<feature type="compositionally biased region" description="Pro residues" evidence="1">
    <location>
        <begin position="30"/>
        <end position="41"/>
    </location>
</feature>
<feature type="region of interest" description="Disordered" evidence="1">
    <location>
        <begin position="1"/>
        <end position="74"/>
    </location>
</feature>
<proteinExistence type="predicted"/>
<evidence type="ECO:0000313" key="3">
    <source>
        <dbReference type="Proteomes" id="UP000308092"/>
    </source>
</evidence>